<accession>A0A1G1WIS3</accession>
<sequence length="463" mass="50769">MKFVSILKLSFTNLRRRKLRSFLTILGVSIAIGMLFFLVNTAESVKRQVNDFVFSLSDATRIQVYEKPSDSGLLPTDVSTKAATKARKKITDQVVADLEKINNVKSAYPQFFLPSNLTYTFSNPKENTTVKAALSGLLVEDLKEIQLFYKTSAELVEDGRFLKSNSEKSIVLEKTLAQRLKAKVGDSINIKVLSSVGQNSGVPKQIEELNLANIGIIKDIPQPSDISVEEQIPHAFTSPTVSKHIYDIAPPDPVDPSFPDEFQLKKGEYDGATVFVDNIKNVRAVEKEIKGRGFEAISVFTELDAVNKFILILQGVLTVFSLVGILIALIGISNTMFMSVLERTREIGILKALGACDTDIHRIFLTESAAFGFLGAVLGILVSSLFGFGLSIVANFFVQSKIQQFVGEGAPEAIIDKIAVKYIVDPKIALGTVLFAIIIAIIAGFLPARQASRLDPVQSLKYE</sequence>
<evidence type="ECO:0008006" key="12">
    <source>
        <dbReference type="Google" id="ProtNLM"/>
    </source>
</evidence>
<proteinExistence type="inferred from homology"/>
<evidence type="ECO:0000256" key="5">
    <source>
        <dbReference type="ARBA" id="ARBA00023136"/>
    </source>
</evidence>
<dbReference type="EMBL" id="MHCU01000028">
    <property type="protein sequence ID" value="OGY27638.1"/>
    <property type="molecule type" value="Genomic_DNA"/>
</dbReference>
<comment type="similarity">
    <text evidence="6">Belongs to the ABC-4 integral membrane protein family.</text>
</comment>
<dbReference type="PANTHER" id="PTHR30572">
    <property type="entry name" value="MEMBRANE COMPONENT OF TRANSPORTER-RELATED"/>
    <property type="match status" value="1"/>
</dbReference>
<evidence type="ECO:0000256" key="6">
    <source>
        <dbReference type="ARBA" id="ARBA00038076"/>
    </source>
</evidence>
<evidence type="ECO:0000256" key="3">
    <source>
        <dbReference type="ARBA" id="ARBA00022692"/>
    </source>
</evidence>
<feature type="transmembrane region" description="Helical" evidence="7">
    <location>
        <begin position="428"/>
        <end position="446"/>
    </location>
</feature>
<keyword evidence="4 7" id="KW-1133">Transmembrane helix</keyword>
<evidence type="ECO:0000313" key="10">
    <source>
        <dbReference type="EMBL" id="OGY27638.1"/>
    </source>
</evidence>
<comment type="caution">
    <text evidence="10">The sequence shown here is derived from an EMBL/GenBank/DDBJ whole genome shotgun (WGS) entry which is preliminary data.</text>
</comment>
<comment type="subcellular location">
    <subcellularLocation>
        <location evidence="1">Cell membrane</location>
        <topology evidence="1">Multi-pass membrane protein</topology>
    </subcellularLocation>
</comment>
<feature type="transmembrane region" description="Helical" evidence="7">
    <location>
        <begin position="309"/>
        <end position="332"/>
    </location>
</feature>
<evidence type="ECO:0000313" key="11">
    <source>
        <dbReference type="Proteomes" id="UP000176645"/>
    </source>
</evidence>
<protein>
    <recommendedName>
        <fullName evidence="12">ABC3 transporter permease protein domain-containing protein</fullName>
    </recommendedName>
</protein>
<evidence type="ECO:0000256" key="2">
    <source>
        <dbReference type="ARBA" id="ARBA00022475"/>
    </source>
</evidence>
<name>A0A1G1WIS3_9BACT</name>
<organism evidence="10 11">
    <name type="scientific">Candidatus Woykebacteria bacterium RBG_19FT_COMBO_43_10</name>
    <dbReference type="NCBI Taxonomy" id="1802598"/>
    <lineage>
        <taxon>Bacteria</taxon>
        <taxon>Candidatus Woykeibacteriota</taxon>
    </lineage>
</organism>
<feature type="transmembrane region" description="Helical" evidence="7">
    <location>
        <begin position="371"/>
        <end position="398"/>
    </location>
</feature>
<dbReference type="PANTHER" id="PTHR30572:SF4">
    <property type="entry name" value="ABC TRANSPORTER PERMEASE YTRF"/>
    <property type="match status" value="1"/>
</dbReference>
<evidence type="ECO:0000259" key="8">
    <source>
        <dbReference type="Pfam" id="PF02687"/>
    </source>
</evidence>
<evidence type="ECO:0000259" key="9">
    <source>
        <dbReference type="Pfam" id="PF12704"/>
    </source>
</evidence>
<keyword evidence="3 7" id="KW-0812">Transmembrane</keyword>
<reference evidence="10 11" key="1">
    <citation type="journal article" date="2016" name="Nat. Commun.">
        <title>Thousands of microbial genomes shed light on interconnected biogeochemical processes in an aquifer system.</title>
        <authorList>
            <person name="Anantharaman K."/>
            <person name="Brown C.T."/>
            <person name="Hug L.A."/>
            <person name="Sharon I."/>
            <person name="Castelle C.J."/>
            <person name="Probst A.J."/>
            <person name="Thomas B.C."/>
            <person name="Singh A."/>
            <person name="Wilkins M.J."/>
            <person name="Karaoz U."/>
            <person name="Brodie E.L."/>
            <person name="Williams K.H."/>
            <person name="Hubbard S.S."/>
            <person name="Banfield J.F."/>
        </authorList>
    </citation>
    <scope>NUCLEOTIDE SEQUENCE [LARGE SCALE GENOMIC DNA]</scope>
</reference>
<dbReference type="InterPro" id="IPR050250">
    <property type="entry name" value="Macrolide_Exporter_MacB"/>
</dbReference>
<feature type="transmembrane region" description="Helical" evidence="7">
    <location>
        <begin position="21"/>
        <end position="39"/>
    </location>
</feature>
<dbReference type="AlphaFoldDB" id="A0A1G1WIS3"/>
<dbReference type="GO" id="GO:0005886">
    <property type="term" value="C:plasma membrane"/>
    <property type="evidence" value="ECO:0007669"/>
    <property type="project" value="UniProtKB-SubCell"/>
</dbReference>
<dbReference type="Proteomes" id="UP000176645">
    <property type="component" value="Unassembled WGS sequence"/>
</dbReference>
<gene>
    <name evidence="10" type="ORF">A2Z42_00755</name>
</gene>
<evidence type="ECO:0000256" key="1">
    <source>
        <dbReference type="ARBA" id="ARBA00004651"/>
    </source>
</evidence>
<evidence type="ECO:0000256" key="4">
    <source>
        <dbReference type="ARBA" id="ARBA00022989"/>
    </source>
</evidence>
<dbReference type="InterPro" id="IPR003838">
    <property type="entry name" value="ABC3_permease_C"/>
</dbReference>
<dbReference type="Pfam" id="PF12704">
    <property type="entry name" value="MacB_PCD"/>
    <property type="match status" value="1"/>
</dbReference>
<keyword evidence="5 7" id="KW-0472">Membrane</keyword>
<feature type="domain" description="MacB-like periplasmic core" evidence="9">
    <location>
        <begin position="21"/>
        <end position="191"/>
    </location>
</feature>
<dbReference type="GO" id="GO:0022857">
    <property type="term" value="F:transmembrane transporter activity"/>
    <property type="evidence" value="ECO:0007669"/>
    <property type="project" value="TreeGrafter"/>
</dbReference>
<feature type="domain" description="ABC3 transporter permease C-terminal" evidence="8">
    <location>
        <begin position="319"/>
        <end position="456"/>
    </location>
</feature>
<evidence type="ECO:0000256" key="7">
    <source>
        <dbReference type="SAM" id="Phobius"/>
    </source>
</evidence>
<dbReference type="Pfam" id="PF02687">
    <property type="entry name" value="FtsX"/>
    <property type="match status" value="1"/>
</dbReference>
<keyword evidence="2" id="KW-1003">Cell membrane</keyword>
<dbReference type="InterPro" id="IPR025857">
    <property type="entry name" value="MacB_PCD"/>
</dbReference>